<protein>
    <submittedName>
        <fullName evidence="1">Uncharacterized protein</fullName>
    </submittedName>
</protein>
<keyword evidence="2" id="KW-1185">Reference proteome</keyword>
<dbReference type="EMBL" id="MU275896">
    <property type="protein sequence ID" value="KAI0047874.1"/>
    <property type="molecule type" value="Genomic_DNA"/>
</dbReference>
<gene>
    <name evidence="1" type="ORF">FA95DRAFT_1605728</name>
</gene>
<name>A0ACB8RU96_9AGAM</name>
<accession>A0ACB8RU96</accession>
<reference evidence="1" key="1">
    <citation type="submission" date="2021-02" db="EMBL/GenBank/DDBJ databases">
        <authorList>
            <consortium name="DOE Joint Genome Institute"/>
            <person name="Ahrendt S."/>
            <person name="Looney B.P."/>
            <person name="Miyauchi S."/>
            <person name="Morin E."/>
            <person name="Drula E."/>
            <person name="Courty P.E."/>
            <person name="Chicoki N."/>
            <person name="Fauchery L."/>
            <person name="Kohler A."/>
            <person name="Kuo A."/>
            <person name="Labutti K."/>
            <person name="Pangilinan J."/>
            <person name="Lipzen A."/>
            <person name="Riley R."/>
            <person name="Andreopoulos W."/>
            <person name="He G."/>
            <person name="Johnson J."/>
            <person name="Barry K.W."/>
            <person name="Grigoriev I.V."/>
            <person name="Nagy L."/>
            <person name="Hibbett D."/>
            <person name="Henrissat B."/>
            <person name="Matheny P.B."/>
            <person name="Labbe J."/>
            <person name="Martin F."/>
        </authorList>
    </citation>
    <scope>NUCLEOTIDE SEQUENCE</scope>
    <source>
        <strain evidence="1">FP105234-sp</strain>
    </source>
</reference>
<evidence type="ECO:0000313" key="2">
    <source>
        <dbReference type="Proteomes" id="UP000814033"/>
    </source>
</evidence>
<proteinExistence type="predicted"/>
<reference evidence="1" key="2">
    <citation type="journal article" date="2022" name="New Phytol.">
        <title>Evolutionary transition to the ectomycorrhizal habit in the genomes of a hyperdiverse lineage of mushroom-forming fungi.</title>
        <authorList>
            <person name="Looney B."/>
            <person name="Miyauchi S."/>
            <person name="Morin E."/>
            <person name="Drula E."/>
            <person name="Courty P.E."/>
            <person name="Kohler A."/>
            <person name="Kuo A."/>
            <person name="LaButti K."/>
            <person name="Pangilinan J."/>
            <person name="Lipzen A."/>
            <person name="Riley R."/>
            <person name="Andreopoulos W."/>
            <person name="He G."/>
            <person name="Johnson J."/>
            <person name="Nolan M."/>
            <person name="Tritt A."/>
            <person name="Barry K.W."/>
            <person name="Grigoriev I.V."/>
            <person name="Nagy L.G."/>
            <person name="Hibbett D."/>
            <person name="Henrissat B."/>
            <person name="Matheny P.B."/>
            <person name="Labbe J."/>
            <person name="Martin F.M."/>
        </authorList>
    </citation>
    <scope>NUCLEOTIDE SEQUENCE</scope>
    <source>
        <strain evidence="1">FP105234-sp</strain>
    </source>
</reference>
<sequence length="1135" mass="121856">MSSIADLDSRVWLVTGTSSGWGKALLEAVLAAGERAVATVRKPAALADLEEKYNKDQLLVVILDVTNAAQIEEVFKTVEMHFRRLDVVVNNAGYGLMGDTEGIPDEAARTAFETMFWGPVNSTKQAVRFFREVNPPFYAAAKFALEGFTESITREMVAEWNIKVLIIEPGGFESNWLTSGMVDGPSHPAYGENSPGAQFRDRLMHHRSPDIGDVSRAAQAMMRIAGEPSPPLRLQLGSDSWGLVNLKAAAVVKDQETWADVSHGTNVDGVDRPGYVLYLKKVLGYTTTRIAHNTTLPSLGGNKDLRPLQDLITAEKSIVTSLVKLSQDLIKASEALKNWGAGEGEDLGDTMRAATKLLIPFASALSQFATHEQVIRDHMKSVRTREENLAGLKHRRKNVAAKADSAEKKLQKMGSEHKNLQVQTDTLLRLQEEIRELDSEIMTDEAKLGDFKRSATQTWMTLKFGGLQECSEKGLIIADTGKLVMTEIPQDVTQPGSPRAFYTGHERTENYVADALRSINDVAFDGTLSSERVQPRPAPPSNEYSHDSDGTLRLSAAPRDNGSLQNLGMPQPQYGLLNRTNSNLQVDELGTVSSLSDAARSQTYGGPSSIPASSPYASDGLLPNGYQSGSRIGPGGQFATFPVKTHRVLPPSISDSGNGESRASFSEEMDEALRRGIGGSGKAAEARGEARRSVDDPAPTYESLEESREYAPPAGPPPGAAPPAMPQESAYGGYSAAYDGAEVTEPDIQLPYMEPARSERRVRFGSRPIDIRPTSYYDSPVASPLVQPGREEAYNSLNHAPTSPLSPQEHSHEQRAHTPPPDHDDERSVNAAAAREVSREMDALNFSPPPLPREQEQKQEHEPEPAPSVGPPPPLPLSIPSATSSNEPQSSNSPPQPISPFARARDRGSQSPTSPSRLRSPGVSTPPRVPSPRIPSVPASPTQSPLPPPPTISLPPSSFSPTNSFSGSSPYRTPPEYPANGGSPVPPSVSPAVSPSPSYSKGTISPPVPPTGVRTISAAAFRRPLPTPRKTSDASLTALSPLATSNPPEISPLSVKKRGLPSSPYASRIVGGFGGSSQLTSGQAAPQDQQTSQQTSAPPRNQSPAAPADDDQFDYISAYYGSNTDEAEPGRDGLR</sequence>
<dbReference type="Proteomes" id="UP000814033">
    <property type="component" value="Unassembled WGS sequence"/>
</dbReference>
<evidence type="ECO:0000313" key="1">
    <source>
        <dbReference type="EMBL" id="KAI0047874.1"/>
    </source>
</evidence>
<organism evidence="1 2">
    <name type="scientific">Auriscalpium vulgare</name>
    <dbReference type="NCBI Taxonomy" id="40419"/>
    <lineage>
        <taxon>Eukaryota</taxon>
        <taxon>Fungi</taxon>
        <taxon>Dikarya</taxon>
        <taxon>Basidiomycota</taxon>
        <taxon>Agaricomycotina</taxon>
        <taxon>Agaricomycetes</taxon>
        <taxon>Russulales</taxon>
        <taxon>Auriscalpiaceae</taxon>
        <taxon>Auriscalpium</taxon>
    </lineage>
</organism>
<comment type="caution">
    <text evidence="1">The sequence shown here is derived from an EMBL/GenBank/DDBJ whole genome shotgun (WGS) entry which is preliminary data.</text>
</comment>